<dbReference type="InterPro" id="IPR036390">
    <property type="entry name" value="WH_DNA-bd_sf"/>
</dbReference>
<feature type="domain" description="Transcription regulator PadR N-terminal" evidence="1">
    <location>
        <begin position="7"/>
        <end position="79"/>
    </location>
</feature>
<evidence type="ECO:0000313" key="2">
    <source>
        <dbReference type="EMBL" id="RKN38677.1"/>
    </source>
</evidence>
<proteinExistence type="predicted"/>
<accession>A0A3A9YTU5</accession>
<dbReference type="AlphaFoldDB" id="A0A3A9YTU5"/>
<keyword evidence="3" id="KW-1185">Reference proteome</keyword>
<dbReference type="PANTHER" id="PTHR43252:SF6">
    <property type="entry name" value="NEGATIVE TRANSCRIPTION REGULATOR PADR"/>
    <property type="match status" value="1"/>
</dbReference>
<dbReference type="EMBL" id="RBAK01000020">
    <property type="protein sequence ID" value="RKN38677.1"/>
    <property type="molecule type" value="Genomic_DNA"/>
</dbReference>
<reference evidence="2 3" key="1">
    <citation type="journal article" date="2004" name="Syst. Appl. Microbiol.">
        <title>Cryptoendolithic actinomycetes from antarctic sandstone rock samples: Micromonospora endolithica sp. nov. and two isolates related to Micromonospora coerulea Jensen 1932.</title>
        <authorList>
            <person name="Hirsch P."/>
            <person name="Mevs U."/>
            <person name="Kroppenstedt R.M."/>
            <person name="Schumann P."/>
            <person name="Stackebrandt E."/>
        </authorList>
    </citation>
    <scope>NUCLEOTIDE SEQUENCE [LARGE SCALE GENOMIC DNA]</scope>
    <source>
        <strain evidence="2 3">JCM 12677</strain>
    </source>
</reference>
<dbReference type="SUPFAM" id="SSF46785">
    <property type="entry name" value="Winged helix' DNA-binding domain"/>
    <property type="match status" value="1"/>
</dbReference>
<dbReference type="Pfam" id="PF03551">
    <property type="entry name" value="PadR"/>
    <property type="match status" value="1"/>
</dbReference>
<dbReference type="PANTHER" id="PTHR43252">
    <property type="entry name" value="TRANSCRIPTIONAL REGULATOR YQJI"/>
    <property type="match status" value="1"/>
</dbReference>
<dbReference type="InterPro" id="IPR005149">
    <property type="entry name" value="Tscrpt_reg_PadR_N"/>
</dbReference>
<evidence type="ECO:0000313" key="3">
    <source>
        <dbReference type="Proteomes" id="UP000281726"/>
    </source>
</evidence>
<evidence type="ECO:0000259" key="1">
    <source>
        <dbReference type="Pfam" id="PF03551"/>
    </source>
</evidence>
<organism evidence="2 3">
    <name type="scientific">Micromonospora endolithica</name>
    <dbReference type="NCBI Taxonomy" id="230091"/>
    <lineage>
        <taxon>Bacteria</taxon>
        <taxon>Bacillati</taxon>
        <taxon>Actinomycetota</taxon>
        <taxon>Actinomycetes</taxon>
        <taxon>Micromonosporales</taxon>
        <taxon>Micromonosporaceae</taxon>
        <taxon>Micromonospora</taxon>
    </lineage>
</organism>
<dbReference type="InterPro" id="IPR036388">
    <property type="entry name" value="WH-like_DNA-bd_sf"/>
</dbReference>
<name>A0A3A9YTU5_9ACTN</name>
<protein>
    <submittedName>
        <fullName evidence="2">PadR family transcriptional regulator</fullName>
    </submittedName>
</protein>
<dbReference type="Proteomes" id="UP000281726">
    <property type="component" value="Unassembled WGS sequence"/>
</dbReference>
<gene>
    <name evidence="2" type="ORF">D7223_30625</name>
</gene>
<dbReference type="RefSeq" id="WP_120732871.1">
    <property type="nucleotide sequence ID" value="NZ_RBAK01000020.1"/>
</dbReference>
<dbReference type="OrthoDB" id="3186544at2"/>
<comment type="caution">
    <text evidence="2">The sequence shown here is derived from an EMBL/GenBank/DDBJ whole genome shotgun (WGS) entry which is preliminary data.</text>
</comment>
<sequence>MAAPETLLALMEPRPIHGYELHQRYAALLGLRRPLRSGQIYSTLQRLQRDGLVTAVGVGRASGPDRTFFQVTEAGTSGLDRWFFEPEGAQHYLQPDLYAKVVLALLTQRDAARVLDVQRAAHRALMREMTKIKTSSNSGRLEVIAADLAILHLDADLRWIDSTERRLANIQHDVESHAALIHDADNK</sequence>
<dbReference type="Gene3D" id="1.10.10.10">
    <property type="entry name" value="Winged helix-like DNA-binding domain superfamily/Winged helix DNA-binding domain"/>
    <property type="match status" value="1"/>
</dbReference>